<comment type="catalytic activity">
    <reaction evidence="5">
        <text>N(6)-(dimethylallyl)adenosine 5'-phosphate + H2O = N(6)-dimethylallyladenine + D-ribose 5-phosphate</text>
        <dbReference type="Rhea" id="RHEA:48560"/>
        <dbReference type="ChEBI" id="CHEBI:15377"/>
        <dbReference type="ChEBI" id="CHEBI:17660"/>
        <dbReference type="ChEBI" id="CHEBI:57526"/>
        <dbReference type="ChEBI" id="CHEBI:78346"/>
        <dbReference type="EC" id="3.2.2.n1"/>
    </reaction>
</comment>
<dbReference type="EC" id="3.2.2.n1" evidence="2"/>
<comment type="caution">
    <text evidence="8">The sequence shown here is derived from an EMBL/GenBank/DDBJ whole genome shotgun (WGS) entry which is preliminary data.</text>
</comment>
<reference evidence="8 9" key="1">
    <citation type="submission" date="2023-03" db="EMBL/GenBank/DDBJ databases">
        <title>WGS of Gossypium arboreum.</title>
        <authorList>
            <person name="Yu D."/>
        </authorList>
    </citation>
    <scope>NUCLEOTIDE SEQUENCE [LARGE SCALE GENOMIC DNA]</scope>
    <source>
        <tissue evidence="8">Leaf</tissue>
    </source>
</reference>
<comment type="similarity">
    <text evidence="1">Belongs to the LOG family.</text>
</comment>
<evidence type="ECO:0000256" key="7">
    <source>
        <dbReference type="SAM" id="Phobius"/>
    </source>
</evidence>
<dbReference type="Gene3D" id="3.40.50.450">
    <property type="match status" value="1"/>
</dbReference>
<comment type="function">
    <text evidence="4">Cytokinin-activating enzyme working in the direct activation pathway. Phosphoribohydrolase that converts inactive cytokinin nucleotides to the biologically active free-base forms.</text>
</comment>
<evidence type="ECO:0000256" key="6">
    <source>
        <dbReference type="ARBA" id="ARBA00049153"/>
    </source>
</evidence>
<evidence type="ECO:0000256" key="4">
    <source>
        <dbReference type="ARBA" id="ARBA00024884"/>
    </source>
</evidence>
<name>A0ABR0PSW7_GOSAR</name>
<keyword evidence="3" id="KW-0203">Cytokinin biosynthesis</keyword>
<evidence type="ECO:0000313" key="8">
    <source>
        <dbReference type="EMBL" id="KAK5830064.1"/>
    </source>
</evidence>
<dbReference type="PANTHER" id="PTHR31223:SF11">
    <property type="entry name" value="CYTOKININ RIBOSIDE 5'-MONOPHOSPHATE PHOSPHORIBOHYDROLASE LOG8-RELATED"/>
    <property type="match status" value="1"/>
</dbReference>
<dbReference type="Proteomes" id="UP001358586">
    <property type="component" value="Chromosome 5"/>
</dbReference>
<accession>A0ABR0PSW7</accession>
<evidence type="ECO:0000256" key="5">
    <source>
        <dbReference type="ARBA" id="ARBA00047718"/>
    </source>
</evidence>
<evidence type="ECO:0000256" key="3">
    <source>
        <dbReference type="ARBA" id="ARBA00022712"/>
    </source>
</evidence>
<evidence type="ECO:0000256" key="2">
    <source>
        <dbReference type="ARBA" id="ARBA00012205"/>
    </source>
</evidence>
<evidence type="ECO:0000313" key="9">
    <source>
        <dbReference type="Proteomes" id="UP001358586"/>
    </source>
</evidence>
<keyword evidence="7" id="KW-0812">Transmembrane</keyword>
<dbReference type="InterPro" id="IPR005269">
    <property type="entry name" value="LOG"/>
</dbReference>
<proteinExistence type="inferred from homology"/>
<feature type="transmembrane region" description="Helical" evidence="7">
    <location>
        <begin position="236"/>
        <end position="256"/>
    </location>
</feature>
<comment type="catalytic activity">
    <reaction evidence="6">
        <text>9-ribosyl-trans-zeatin 5'-phosphate + H2O = trans-zeatin + D-ribose 5-phosphate</text>
        <dbReference type="Rhea" id="RHEA:48564"/>
        <dbReference type="ChEBI" id="CHEBI:15377"/>
        <dbReference type="ChEBI" id="CHEBI:16522"/>
        <dbReference type="ChEBI" id="CHEBI:78346"/>
        <dbReference type="ChEBI" id="CHEBI:87947"/>
        <dbReference type="EC" id="3.2.2.n1"/>
    </reaction>
</comment>
<organism evidence="8 9">
    <name type="scientific">Gossypium arboreum</name>
    <name type="common">Tree cotton</name>
    <name type="synonym">Gossypium nanking</name>
    <dbReference type="NCBI Taxonomy" id="29729"/>
    <lineage>
        <taxon>Eukaryota</taxon>
        <taxon>Viridiplantae</taxon>
        <taxon>Streptophyta</taxon>
        <taxon>Embryophyta</taxon>
        <taxon>Tracheophyta</taxon>
        <taxon>Spermatophyta</taxon>
        <taxon>Magnoliopsida</taxon>
        <taxon>eudicotyledons</taxon>
        <taxon>Gunneridae</taxon>
        <taxon>Pentapetalae</taxon>
        <taxon>rosids</taxon>
        <taxon>malvids</taxon>
        <taxon>Malvales</taxon>
        <taxon>Malvaceae</taxon>
        <taxon>Malvoideae</taxon>
        <taxon>Gossypium</taxon>
    </lineage>
</organism>
<dbReference type="Pfam" id="PF03641">
    <property type="entry name" value="Lysine_decarbox"/>
    <property type="match status" value="1"/>
</dbReference>
<dbReference type="NCBIfam" id="TIGR00730">
    <property type="entry name" value="Rossman fold protein, TIGR00730 family"/>
    <property type="match status" value="1"/>
</dbReference>
<dbReference type="PANTHER" id="PTHR31223">
    <property type="entry name" value="LOG FAMILY PROTEIN YJL055W"/>
    <property type="match status" value="1"/>
</dbReference>
<keyword evidence="7" id="KW-0472">Membrane</keyword>
<dbReference type="SUPFAM" id="SSF102405">
    <property type="entry name" value="MCP/YpsA-like"/>
    <property type="match status" value="1"/>
</dbReference>
<dbReference type="EMBL" id="JARKNE010000005">
    <property type="protein sequence ID" value="KAK5830064.1"/>
    <property type="molecule type" value="Genomic_DNA"/>
</dbReference>
<evidence type="ECO:0000256" key="1">
    <source>
        <dbReference type="ARBA" id="ARBA00006763"/>
    </source>
</evidence>
<dbReference type="InterPro" id="IPR031100">
    <property type="entry name" value="LOG_fam"/>
</dbReference>
<keyword evidence="7" id="KW-1133">Transmembrane helix</keyword>
<gene>
    <name evidence="8" type="ORF">PVK06_013858</name>
</gene>
<sequence length="371" mass="41287">MEEEKSSSKFKRVCVFCGSNSGRRKVFSDAALELGNELVKRKIDLVYGGGSVGLMGLISQTVYDGGCNVLGIIPKALMPFEISGETVGEVRTVLDMHERKAEMAREADAFIALAGGYGTMEELLEMITWSHLGIHKKTVGLLNVDGYYNNLLALFDNGVEEGFIKPGARHIIVSAPTANELLEKMEQYTPSHEHVAPHESWQMEQLGDYPKQIFYSYEVASTTTYGRQKKFEMQKVYCRILMQMLWWLRFLAFPVIPACSCWWNNLIPPTVSKKNAMTVYLFHSPESGNNQSTQHFAPQPNNGFNGAKGKAISENWKFLYSCYCCLEVFQDGLSSDHLFSSFVLSLLLLLVSDGCSVATCITASGLGSLTQ</sequence>
<keyword evidence="9" id="KW-1185">Reference proteome</keyword>
<protein>
    <recommendedName>
        <fullName evidence="2">cytokinin riboside 5'-monophosphate phosphoribohydrolase</fullName>
        <ecNumber evidence="2">3.2.2.n1</ecNumber>
    </recommendedName>
</protein>